<dbReference type="GO" id="GO:0005856">
    <property type="term" value="C:cytoskeleton"/>
    <property type="evidence" value="ECO:0007669"/>
    <property type="project" value="UniProtKB-ARBA"/>
</dbReference>
<comment type="similarity">
    <text evidence="1">Belongs to the FAM161 family.</text>
</comment>
<evidence type="ECO:0000313" key="6">
    <source>
        <dbReference type="Proteomes" id="UP001431209"/>
    </source>
</evidence>
<dbReference type="InterPro" id="IPR019579">
    <property type="entry name" value="FAM161A/B"/>
</dbReference>
<dbReference type="PANTHER" id="PTHR21501">
    <property type="entry name" value="PROTEIN FAM-161"/>
    <property type="match status" value="1"/>
</dbReference>
<gene>
    <name evidence="5" type="ORF">AKO1_001784</name>
</gene>
<comment type="caution">
    <text evidence="5">The sequence shown here is derived from an EMBL/GenBank/DDBJ whole genome shotgun (WGS) entry which is preliminary data.</text>
</comment>
<feature type="compositionally biased region" description="Polar residues" evidence="4">
    <location>
        <begin position="606"/>
        <end position="625"/>
    </location>
</feature>
<keyword evidence="6" id="KW-1185">Reference proteome</keyword>
<proteinExistence type="inferred from homology"/>
<accession>A0AAW2ZAC7</accession>
<dbReference type="Proteomes" id="UP001431209">
    <property type="component" value="Unassembled WGS sequence"/>
</dbReference>
<keyword evidence="2 3" id="KW-0175">Coiled coil</keyword>
<sequence length="683" mass="79597">MVVAPRDPNRPKEAKLRRYQTEEIRNMNITVQNELHRGPNLSDLSDSEQIDSRPQRLVTMSKSFMTTLSNDLRDSICAQNETFDEEIDTNIEVFPDEQQRTFITLDGNLDEISADEVAEKLKQIQNARQQQQQNLLESEKRFFDLRHNSRMSVHVGNTRRVTYDALEDTIDPLTESGTYQYLAWKRGGDQMTAPTIEFDGAVGNKSKVAFSEDYADGGNGEELEDDIVQHDGKLDYEHLRPTGEKFDFDEVEEIPHAWINDVSETQTSYTSSSDYMKEELKSKLDLRKKRKITIPAPFSFDHREAVKEKTISKKKFEEYISDIEAEKEAHLRTKFRANPVPLSTLEPKYEELQRKYEQNKKLIHTTYSLELLNECEPFSFVERDQNKVTKNHVEYTPPFKFKANPVPKTLKHSFSEKLDKDEKVRKDRIKVRAVDTFHNSSLPPRMQMHKNFEATRKNIKRPSSAMTFRPKINHDIPNFAELQRKFENQLSKGRKQNNVTQIQEFKFHKSRTGRSLHRILQDIEMDENYLPEKRWPYSGSRTRPRSASSTAIYEASSIPNPSTTKATNLRNETIKRQQAERDAKQASIKSQEEMLMMRSSIRVSPHVQSTSKQTNTIKSDQQQQAKMEAEATRRNRDEKLKDREYLFENNLTKAVRDRVLADVQQTLKDTGVSYLYKSISSKT</sequence>
<evidence type="ECO:0000313" key="5">
    <source>
        <dbReference type="EMBL" id="KAL0486091.1"/>
    </source>
</evidence>
<feature type="region of interest" description="Disordered" evidence="4">
    <location>
        <begin position="604"/>
        <end position="635"/>
    </location>
</feature>
<evidence type="ECO:0000256" key="2">
    <source>
        <dbReference type="ARBA" id="ARBA00023054"/>
    </source>
</evidence>
<dbReference type="GO" id="GO:0005929">
    <property type="term" value="C:cilium"/>
    <property type="evidence" value="ECO:0007669"/>
    <property type="project" value="TreeGrafter"/>
</dbReference>
<feature type="coiled-coil region" evidence="3">
    <location>
        <begin position="114"/>
        <end position="141"/>
    </location>
</feature>
<dbReference type="AlphaFoldDB" id="A0AAW2ZAC7"/>
<name>A0AAW2ZAC7_9EUKA</name>
<dbReference type="EMBL" id="JAOPGA020001201">
    <property type="protein sequence ID" value="KAL0486091.1"/>
    <property type="molecule type" value="Genomic_DNA"/>
</dbReference>
<dbReference type="GO" id="GO:0044782">
    <property type="term" value="P:cilium organization"/>
    <property type="evidence" value="ECO:0007669"/>
    <property type="project" value="TreeGrafter"/>
</dbReference>
<reference evidence="5 6" key="1">
    <citation type="submission" date="2024-03" db="EMBL/GenBank/DDBJ databases">
        <title>The Acrasis kona genome and developmental transcriptomes reveal deep origins of eukaryotic multicellular pathways.</title>
        <authorList>
            <person name="Sheikh S."/>
            <person name="Fu C.-J."/>
            <person name="Brown M.W."/>
            <person name="Baldauf S.L."/>
        </authorList>
    </citation>
    <scope>NUCLEOTIDE SEQUENCE [LARGE SCALE GENOMIC DNA]</scope>
    <source>
        <strain evidence="5 6">ATCC MYA-3509</strain>
    </source>
</reference>
<evidence type="ECO:0000256" key="3">
    <source>
        <dbReference type="SAM" id="Coils"/>
    </source>
</evidence>
<evidence type="ECO:0000256" key="4">
    <source>
        <dbReference type="SAM" id="MobiDB-lite"/>
    </source>
</evidence>
<dbReference type="Pfam" id="PF10595">
    <property type="entry name" value="FAM161A_B"/>
    <property type="match status" value="1"/>
</dbReference>
<dbReference type="InterPro" id="IPR051655">
    <property type="entry name" value="FAM161"/>
</dbReference>
<dbReference type="PANTHER" id="PTHR21501:SF1">
    <property type="entry name" value="PROTEIN FAM-161"/>
    <property type="match status" value="1"/>
</dbReference>
<evidence type="ECO:0000256" key="1">
    <source>
        <dbReference type="ARBA" id="ARBA00006663"/>
    </source>
</evidence>
<protein>
    <submittedName>
        <fullName evidence="5">FAM161A ciliogenesis-associated protein</fullName>
    </submittedName>
</protein>
<organism evidence="5 6">
    <name type="scientific">Acrasis kona</name>
    <dbReference type="NCBI Taxonomy" id="1008807"/>
    <lineage>
        <taxon>Eukaryota</taxon>
        <taxon>Discoba</taxon>
        <taxon>Heterolobosea</taxon>
        <taxon>Tetramitia</taxon>
        <taxon>Eutetramitia</taxon>
        <taxon>Acrasidae</taxon>
        <taxon>Acrasis</taxon>
    </lineage>
</organism>